<dbReference type="GO" id="GO:0004601">
    <property type="term" value="F:peroxidase activity"/>
    <property type="evidence" value="ECO:0007669"/>
    <property type="project" value="TreeGrafter"/>
</dbReference>
<evidence type="ECO:0000256" key="2">
    <source>
        <dbReference type="ARBA" id="ARBA00023004"/>
    </source>
</evidence>
<dbReference type="Pfam" id="PF03063">
    <property type="entry name" value="Prismane"/>
    <property type="match status" value="1"/>
</dbReference>
<accession>A0A1G7NV89</accession>
<evidence type="ECO:0000313" key="4">
    <source>
        <dbReference type="EMBL" id="SDF78028.1"/>
    </source>
</evidence>
<dbReference type="InterPro" id="IPR011254">
    <property type="entry name" value="Prismane-like_sf"/>
</dbReference>
<evidence type="ECO:0000313" key="5">
    <source>
        <dbReference type="Proteomes" id="UP000243333"/>
    </source>
</evidence>
<dbReference type="SUPFAM" id="SSF56821">
    <property type="entry name" value="Prismane protein-like"/>
    <property type="match status" value="1"/>
</dbReference>
<proteinExistence type="predicted"/>
<dbReference type="STRING" id="1123285.SAMN05660235_02725"/>
<dbReference type="GO" id="GO:0042542">
    <property type="term" value="P:response to hydrogen peroxide"/>
    <property type="evidence" value="ECO:0007669"/>
    <property type="project" value="TreeGrafter"/>
</dbReference>
<dbReference type="Proteomes" id="UP000243333">
    <property type="component" value="Unassembled WGS sequence"/>
</dbReference>
<dbReference type="Gene3D" id="3.40.50.2030">
    <property type="match status" value="2"/>
</dbReference>
<evidence type="ECO:0000256" key="1">
    <source>
        <dbReference type="ARBA" id="ARBA00022723"/>
    </source>
</evidence>
<name>A0A1G7NV89_9FIRM</name>
<dbReference type="GO" id="GO:0050418">
    <property type="term" value="F:hydroxylamine reductase activity"/>
    <property type="evidence" value="ECO:0007669"/>
    <property type="project" value="TreeGrafter"/>
</dbReference>
<protein>
    <submittedName>
        <fullName evidence="4">Prismane/CO dehydrogenase family protein</fullName>
    </submittedName>
</protein>
<organism evidence="4 5">
    <name type="scientific">Sporolituus thermophilus DSM 23256</name>
    <dbReference type="NCBI Taxonomy" id="1123285"/>
    <lineage>
        <taxon>Bacteria</taxon>
        <taxon>Bacillati</taxon>
        <taxon>Bacillota</taxon>
        <taxon>Negativicutes</taxon>
        <taxon>Selenomonadales</taxon>
        <taxon>Sporomusaceae</taxon>
        <taxon>Sporolituus</taxon>
    </lineage>
</organism>
<dbReference type="AlphaFoldDB" id="A0A1G7NV89"/>
<dbReference type="EMBL" id="FNBU01000029">
    <property type="protein sequence ID" value="SDF78028.1"/>
    <property type="molecule type" value="Genomic_DNA"/>
</dbReference>
<dbReference type="PANTHER" id="PTHR30109:SF4">
    <property type="entry name" value="CARBON MONOXIDE DEHYDROGENASE"/>
    <property type="match status" value="1"/>
</dbReference>
<keyword evidence="5" id="KW-1185">Reference proteome</keyword>
<dbReference type="InterPro" id="IPR016099">
    <property type="entry name" value="Prismane-like_a/b-sand"/>
</dbReference>
<sequence>MKQVRKKSADAAVNQMIMKAYRSQTELTWDRAEAMQPLCGFGRLSICCGDCYDGPCRVNPFAQAEQRTICGRDQTALAAGYFLRKVTDGAAGLVQLAAEFGASVSQDMWEAVVSPGDDMLASADGGERLAAAGRAAVQALAAIAEVKERMCGQAAPGVTGAGLGTLKAEMPNIVLHGHIAPQVVELLVQAAERSGTVNIVAMCGNELSGPRYLPALTNYQSQETPLLTGAVDLLVVGAQCVMPAAVSLAKRLNVPVVKARDVRDDQAAAQLVAMAQEAFRCRNGRKTYIPAASAAVQAGYTAKSSAAVAANLVKGYGQGIVRGAIYLGGCGQLAATQDAAIVRLAQDLLADGYLLVTAGCAGVALAKAGLCRPDAAEGEALRQVLPPGVPAVLTVGSCHDAGEFLRLAGVLQASGLPVTAVMPEVTHGKVLATAVGFAGQGIVTFLGLGEAMEVSGLHGEERLLPLADLRQLPQALAEVAAAK</sequence>
<reference evidence="5" key="1">
    <citation type="submission" date="2016-10" db="EMBL/GenBank/DDBJ databases">
        <authorList>
            <person name="Varghese N."/>
            <person name="Submissions S."/>
        </authorList>
    </citation>
    <scope>NUCLEOTIDE SEQUENCE [LARGE SCALE GENOMIC DNA]</scope>
    <source>
        <strain evidence="5">DSM 23256</strain>
    </source>
</reference>
<keyword evidence="1" id="KW-0479">Metal-binding</keyword>
<keyword evidence="2" id="KW-0408">Iron</keyword>
<dbReference type="GO" id="GO:0051536">
    <property type="term" value="F:iron-sulfur cluster binding"/>
    <property type="evidence" value="ECO:0007669"/>
    <property type="project" value="UniProtKB-KW"/>
</dbReference>
<gene>
    <name evidence="4" type="ORF">SAMN05660235_02725</name>
</gene>
<dbReference type="PANTHER" id="PTHR30109">
    <property type="entry name" value="HYDROXYLAMINE REDUCTASE"/>
    <property type="match status" value="1"/>
</dbReference>
<dbReference type="InterPro" id="IPR004137">
    <property type="entry name" value="HCP/CODH"/>
</dbReference>
<keyword evidence="3" id="KW-0411">Iron-sulfur</keyword>
<dbReference type="OrthoDB" id="1673873at2"/>
<dbReference type="RefSeq" id="WP_093691759.1">
    <property type="nucleotide sequence ID" value="NZ_FNBU01000029.1"/>
</dbReference>
<evidence type="ECO:0000256" key="3">
    <source>
        <dbReference type="ARBA" id="ARBA00023014"/>
    </source>
</evidence>
<dbReference type="GO" id="GO:0046872">
    <property type="term" value="F:metal ion binding"/>
    <property type="evidence" value="ECO:0007669"/>
    <property type="project" value="UniProtKB-KW"/>
</dbReference>